<name>A0A1H7IA34_OLID1</name>
<dbReference type="Proteomes" id="UP000199421">
    <property type="component" value="Unassembled WGS sequence"/>
</dbReference>
<dbReference type="EMBL" id="FOAF01000001">
    <property type="protein sequence ID" value="SEK58380.1"/>
    <property type="molecule type" value="Genomic_DNA"/>
</dbReference>
<evidence type="ECO:0000313" key="2">
    <source>
        <dbReference type="Proteomes" id="UP000199421"/>
    </source>
</evidence>
<gene>
    <name evidence="1" type="ORF">SAMN05661044_00608</name>
</gene>
<reference evidence="2" key="1">
    <citation type="submission" date="2016-10" db="EMBL/GenBank/DDBJ databases">
        <authorList>
            <person name="Varghese N."/>
            <person name="Submissions S."/>
        </authorList>
    </citation>
    <scope>NUCLEOTIDE SEQUENCE [LARGE SCALE GENOMIC DNA]</scope>
    <source>
        <strain evidence="2">DSM 18733</strain>
    </source>
</reference>
<dbReference type="STRING" id="407022.SAMN05661044_00608"/>
<proteinExistence type="predicted"/>
<organism evidence="1 2">
    <name type="scientific">Olivibacter domesticus</name>
    <name type="common">Pseudosphingobacterium domesticum</name>
    <dbReference type="NCBI Taxonomy" id="407022"/>
    <lineage>
        <taxon>Bacteria</taxon>
        <taxon>Pseudomonadati</taxon>
        <taxon>Bacteroidota</taxon>
        <taxon>Sphingobacteriia</taxon>
        <taxon>Sphingobacteriales</taxon>
        <taxon>Sphingobacteriaceae</taxon>
        <taxon>Olivibacter</taxon>
    </lineage>
</organism>
<protein>
    <submittedName>
        <fullName evidence="1">Uncharacterized protein</fullName>
    </submittedName>
</protein>
<accession>A0A1H7IA34</accession>
<keyword evidence="2" id="KW-1185">Reference proteome</keyword>
<evidence type="ECO:0000313" key="1">
    <source>
        <dbReference type="EMBL" id="SEK58380.1"/>
    </source>
</evidence>
<dbReference type="AlphaFoldDB" id="A0A1H7IA34"/>
<sequence>MFTHRGLTALLQNESVPKPKIALIDLEDPLLQKEIRKILNREDGSVKNRRTRRRGPNLH</sequence>